<organism evidence="4 5">
    <name type="scientific">Crucibulum laeve</name>
    <dbReference type="NCBI Taxonomy" id="68775"/>
    <lineage>
        <taxon>Eukaryota</taxon>
        <taxon>Fungi</taxon>
        <taxon>Dikarya</taxon>
        <taxon>Basidiomycota</taxon>
        <taxon>Agaricomycotina</taxon>
        <taxon>Agaricomycetes</taxon>
        <taxon>Agaricomycetidae</taxon>
        <taxon>Agaricales</taxon>
        <taxon>Agaricineae</taxon>
        <taxon>Nidulariaceae</taxon>
        <taxon>Crucibulum</taxon>
    </lineage>
</organism>
<evidence type="ECO:0000313" key="4">
    <source>
        <dbReference type="EMBL" id="TFK41108.1"/>
    </source>
</evidence>
<feature type="domain" description="N-acetyltransferase" evidence="3">
    <location>
        <begin position="87"/>
        <end position="246"/>
    </location>
</feature>
<evidence type="ECO:0000256" key="1">
    <source>
        <dbReference type="ARBA" id="ARBA00022679"/>
    </source>
</evidence>
<dbReference type="InterPro" id="IPR000182">
    <property type="entry name" value="GNAT_dom"/>
</dbReference>
<evidence type="ECO:0000256" key="2">
    <source>
        <dbReference type="SAM" id="Phobius"/>
    </source>
</evidence>
<keyword evidence="5" id="KW-1185">Reference proteome</keyword>
<reference evidence="4 5" key="1">
    <citation type="journal article" date="2019" name="Nat. Ecol. Evol.">
        <title>Megaphylogeny resolves global patterns of mushroom evolution.</title>
        <authorList>
            <person name="Varga T."/>
            <person name="Krizsan K."/>
            <person name="Foldi C."/>
            <person name="Dima B."/>
            <person name="Sanchez-Garcia M."/>
            <person name="Sanchez-Ramirez S."/>
            <person name="Szollosi G.J."/>
            <person name="Szarkandi J.G."/>
            <person name="Papp V."/>
            <person name="Albert L."/>
            <person name="Andreopoulos W."/>
            <person name="Angelini C."/>
            <person name="Antonin V."/>
            <person name="Barry K.W."/>
            <person name="Bougher N.L."/>
            <person name="Buchanan P."/>
            <person name="Buyck B."/>
            <person name="Bense V."/>
            <person name="Catcheside P."/>
            <person name="Chovatia M."/>
            <person name="Cooper J."/>
            <person name="Damon W."/>
            <person name="Desjardin D."/>
            <person name="Finy P."/>
            <person name="Geml J."/>
            <person name="Haridas S."/>
            <person name="Hughes K."/>
            <person name="Justo A."/>
            <person name="Karasinski D."/>
            <person name="Kautmanova I."/>
            <person name="Kiss B."/>
            <person name="Kocsube S."/>
            <person name="Kotiranta H."/>
            <person name="LaButti K.M."/>
            <person name="Lechner B.E."/>
            <person name="Liimatainen K."/>
            <person name="Lipzen A."/>
            <person name="Lukacs Z."/>
            <person name="Mihaltcheva S."/>
            <person name="Morgado L.N."/>
            <person name="Niskanen T."/>
            <person name="Noordeloos M.E."/>
            <person name="Ohm R.A."/>
            <person name="Ortiz-Santana B."/>
            <person name="Ovrebo C."/>
            <person name="Racz N."/>
            <person name="Riley R."/>
            <person name="Savchenko A."/>
            <person name="Shiryaev A."/>
            <person name="Soop K."/>
            <person name="Spirin V."/>
            <person name="Szebenyi C."/>
            <person name="Tomsovsky M."/>
            <person name="Tulloss R.E."/>
            <person name="Uehling J."/>
            <person name="Grigoriev I.V."/>
            <person name="Vagvolgyi C."/>
            <person name="Papp T."/>
            <person name="Martin F.M."/>
            <person name="Miettinen O."/>
            <person name="Hibbett D.S."/>
            <person name="Nagy L.G."/>
        </authorList>
    </citation>
    <scope>NUCLEOTIDE SEQUENCE [LARGE SCALE GENOMIC DNA]</scope>
    <source>
        <strain evidence="4 5">CBS 166.37</strain>
    </source>
</reference>
<keyword evidence="2" id="KW-0472">Membrane</keyword>
<feature type="transmembrane region" description="Helical" evidence="2">
    <location>
        <begin position="78"/>
        <end position="95"/>
    </location>
</feature>
<protein>
    <recommendedName>
        <fullName evidence="3">N-acetyltransferase domain-containing protein</fullName>
    </recommendedName>
</protein>
<dbReference type="GO" id="GO:0008080">
    <property type="term" value="F:N-acetyltransferase activity"/>
    <property type="evidence" value="ECO:0007669"/>
    <property type="project" value="InterPro"/>
</dbReference>
<proteinExistence type="predicted"/>
<feature type="transmembrane region" description="Helical" evidence="2">
    <location>
        <begin position="40"/>
        <end position="58"/>
    </location>
</feature>
<dbReference type="SUPFAM" id="SSF55729">
    <property type="entry name" value="Acyl-CoA N-acyltransferases (Nat)"/>
    <property type="match status" value="1"/>
</dbReference>
<dbReference type="Gene3D" id="3.40.630.30">
    <property type="match status" value="1"/>
</dbReference>
<dbReference type="OrthoDB" id="2564232at2759"/>
<dbReference type="CDD" id="cd04301">
    <property type="entry name" value="NAT_SF"/>
    <property type="match status" value="1"/>
</dbReference>
<evidence type="ECO:0000259" key="3">
    <source>
        <dbReference type="PROSITE" id="PS51186"/>
    </source>
</evidence>
<dbReference type="InterPro" id="IPR050769">
    <property type="entry name" value="NAT_camello-type"/>
</dbReference>
<dbReference type="InterPro" id="IPR016181">
    <property type="entry name" value="Acyl_CoA_acyltransferase"/>
</dbReference>
<accession>A0A5C3MBC7</accession>
<dbReference type="PANTHER" id="PTHR13947">
    <property type="entry name" value="GNAT FAMILY N-ACETYLTRANSFERASE"/>
    <property type="match status" value="1"/>
</dbReference>
<name>A0A5C3MBC7_9AGAR</name>
<dbReference type="Proteomes" id="UP000308652">
    <property type="component" value="Unassembled WGS sequence"/>
</dbReference>
<keyword evidence="2" id="KW-0812">Transmembrane</keyword>
<dbReference type="EMBL" id="ML213595">
    <property type="protein sequence ID" value="TFK41108.1"/>
    <property type="molecule type" value="Genomic_DNA"/>
</dbReference>
<keyword evidence="1" id="KW-0808">Transferase</keyword>
<sequence>MDLNEKQVLMRPITPEDDKLVKFVVGKATMESLATANNRVYMNPLAIGIWLALTGIFIEYMHWWPTKENGILGYLKPVPALAAMAVPLMFLADWINRPYFDRQVQEVLRYPDMHNPSGYYSRSPASGFWILEYGGRFVGLISLDASPEVKPETSTDKSPSALIRHFYVDEPYRGSGIQDDLLAFAVKHAFDRDTSLEVIRAPDSPLKLYARKSLVAAGFVLEDFTETVGILGWKLGTRILKRKDWERRQLSK</sequence>
<dbReference type="Pfam" id="PF00583">
    <property type="entry name" value="Acetyltransf_1"/>
    <property type="match status" value="1"/>
</dbReference>
<keyword evidence="2" id="KW-1133">Transmembrane helix</keyword>
<dbReference type="AlphaFoldDB" id="A0A5C3MBC7"/>
<dbReference type="PROSITE" id="PS51186">
    <property type="entry name" value="GNAT"/>
    <property type="match status" value="1"/>
</dbReference>
<dbReference type="PANTHER" id="PTHR13947:SF37">
    <property type="entry name" value="LD18367P"/>
    <property type="match status" value="1"/>
</dbReference>
<evidence type="ECO:0000313" key="5">
    <source>
        <dbReference type="Proteomes" id="UP000308652"/>
    </source>
</evidence>
<gene>
    <name evidence="4" type="ORF">BDQ12DRAFT_424841</name>
</gene>